<dbReference type="AlphaFoldDB" id="A0A0K2TEX6"/>
<name>A0A0K2TEX6_LEPSM</name>
<keyword evidence="1" id="KW-1133">Transmembrane helix</keyword>
<protein>
    <submittedName>
        <fullName evidence="2">Uncharacterized protein</fullName>
    </submittedName>
</protein>
<evidence type="ECO:0000256" key="1">
    <source>
        <dbReference type="SAM" id="Phobius"/>
    </source>
</evidence>
<sequence length="45" mass="5196">MGSLGVLKREIVVGCTYLLVRVIILVRIQKRTRRKEELLMASLIK</sequence>
<reference evidence="2" key="1">
    <citation type="submission" date="2014-05" db="EMBL/GenBank/DDBJ databases">
        <authorList>
            <person name="Chronopoulou M."/>
        </authorList>
    </citation>
    <scope>NUCLEOTIDE SEQUENCE</scope>
    <source>
        <tissue evidence="2">Whole organism</tissue>
    </source>
</reference>
<proteinExistence type="predicted"/>
<keyword evidence="1" id="KW-0812">Transmembrane</keyword>
<feature type="transmembrane region" description="Helical" evidence="1">
    <location>
        <begin position="6"/>
        <end position="26"/>
    </location>
</feature>
<keyword evidence="1" id="KW-0472">Membrane</keyword>
<dbReference type="EMBL" id="HACA01007222">
    <property type="protein sequence ID" value="CDW24583.1"/>
    <property type="molecule type" value="Transcribed_RNA"/>
</dbReference>
<organism evidence="2">
    <name type="scientific">Lepeophtheirus salmonis</name>
    <name type="common">Salmon louse</name>
    <name type="synonym">Caligus salmonis</name>
    <dbReference type="NCBI Taxonomy" id="72036"/>
    <lineage>
        <taxon>Eukaryota</taxon>
        <taxon>Metazoa</taxon>
        <taxon>Ecdysozoa</taxon>
        <taxon>Arthropoda</taxon>
        <taxon>Crustacea</taxon>
        <taxon>Multicrustacea</taxon>
        <taxon>Hexanauplia</taxon>
        <taxon>Copepoda</taxon>
        <taxon>Siphonostomatoida</taxon>
        <taxon>Caligidae</taxon>
        <taxon>Lepeophtheirus</taxon>
    </lineage>
</organism>
<accession>A0A0K2TEX6</accession>
<evidence type="ECO:0000313" key="2">
    <source>
        <dbReference type="EMBL" id="CDW24583.1"/>
    </source>
</evidence>